<dbReference type="Proteomes" id="UP000254545">
    <property type="component" value="Unassembled WGS sequence"/>
</dbReference>
<gene>
    <name evidence="2" type="ORF">NCTC9177_03001</name>
</gene>
<protein>
    <submittedName>
        <fullName evidence="2">Penicillin-binding protein 2 (PBP-2)</fullName>
    </submittedName>
</protein>
<reference evidence="2 3" key="1">
    <citation type="submission" date="2018-06" db="EMBL/GenBank/DDBJ databases">
        <authorList>
            <consortium name="Pathogen Informatics"/>
            <person name="Doyle S."/>
        </authorList>
    </citation>
    <scope>NUCLEOTIDE SEQUENCE [LARGE SCALE GENOMIC DNA]</scope>
    <source>
        <strain evidence="2 3">NCTC9177</strain>
    </source>
</reference>
<dbReference type="SUPFAM" id="SSF56601">
    <property type="entry name" value="beta-lactamase/transpeptidase-like"/>
    <property type="match status" value="1"/>
</dbReference>
<organism evidence="2 3">
    <name type="scientific">Klebsiella variicola</name>
    <dbReference type="NCBI Taxonomy" id="244366"/>
    <lineage>
        <taxon>Bacteria</taxon>
        <taxon>Pseudomonadati</taxon>
        <taxon>Pseudomonadota</taxon>
        <taxon>Gammaproteobacteria</taxon>
        <taxon>Enterobacterales</taxon>
        <taxon>Enterobacteriaceae</taxon>
        <taxon>Klebsiella/Raoultella group</taxon>
        <taxon>Klebsiella</taxon>
        <taxon>Klebsiella pneumoniae complex</taxon>
    </lineage>
</organism>
<comment type="caution">
    <text evidence="2">The sequence shown here is derived from an EMBL/GenBank/DDBJ whole genome shotgun (WGS) entry which is preliminary data.</text>
</comment>
<feature type="compositionally biased region" description="Basic residues" evidence="1">
    <location>
        <begin position="85"/>
        <end position="103"/>
    </location>
</feature>
<name>A0A7H4MFN7_KLEVA</name>
<evidence type="ECO:0000256" key="1">
    <source>
        <dbReference type="SAM" id="MobiDB-lite"/>
    </source>
</evidence>
<dbReference type="Gene3D" id="3.90.1310.10">
    <property type="entry name" value="Penicillin-binding protein 2a (Domain 2)"/>
    <property type="match status" value="1"/>
</dbReference>
<dbReference type="AlphaFoldDB" id="A0A7H4MFN7"/>
<dbReference type="Gene3D" id="3.40.710.10">
    <property type="entry name" value="DD-peptidase/beta-lactamase superfamily"/>
    <property type="match status" value="1"/>
</dbReference>
<evidence type="ECO:0000313" key="2">
    <source>
        <dbReference type="EMBL" id="STS89137.1"/>
    </source>
</evidence>
<evidence type="ECO:0000313" key="3">
    <source>
        <dbReference type="Proteomes" id="UP000254545"/>
    </source>
</evidence>
<accession>A0A7H4MFN7</accession>
<feature type="region of interest" description="Disordered" evidence="1">
    <location>
        <begin position="69"/>
        <end position="103"/>
    </location>
</feature>
<sequence length="103" mass="11928">MNNRGRVIRQLKEVPPQAGRDIYLTLDLKLQQYIETLLAGSRAAVVVTDRVPAPFWRWYLRQAMTQTCSSTASPVKITPSASTIRTRRWSTARRRGSTRRRQR</sequence>
<dbReference type="InterPro" id="IPR012338">
    <property type="entry name" value="Beta-lactam/transpept-like"/>
</dbReference>
<proteinExistence type="predicted"/>
<dbReference type="EMBL" id="UGKR01000003">
    <property type="protein sequence ID" value="STS89137.1"/>
    <property type="molecule type" value="Genomic_DNA"/>
</dbReference>